<protein>
    <submittedName>
        <fullName evidence="3">Uncharacterized protein</fullName>
    </submittedName>
</protein>
<keyword evidence="4" id="KW-1185">Reference proteome</keyword>
<reference evidence="3" key="1">
    <citation type="submission" date="2023-02" db="EMBL/GenBank/DDBJ databases">
        <title>Genome of toxic invasive species Heracleum sosnowskyi carries increased number of genes despite the absence of recent whole-genome duplications.</title>
        <authorList>
            <person name="Schelkunov M."/>
            <person name="Shtratnikova V."/>
            <person name="Makarenko M."/>
            <person name="Klepikova A."/>
            <person name="Omelchenko D."/>
            <person name="Novikova G."/>
            <person name="Obukhova E."/>
            <person name="Bogdanov V."/>
            <person name="Penin A."/>
            <person name="Logacheva M."/>
        </authorList>
    </citation>
    <scope>NUCLEOTIDE SEQUENCE</scope>
    <source>
        <strain evidence="3">Hsosn_3</strain>
        <tissue evidence="3">Leaf</tissue>
    </source>
</reference>
<dbReference type="EMBL" id="JAUIZM010000002">
    <property type="protein sequence ID" value="KAK1399574.1"/>
    <property type="molecule type" value="Genomic_DNA"/>
</dbReference>
<accession>A0AAD8N7I2</accession>
<dbReference type="Gene3D" id="1.25.40.10">
    <property type="entry name" value="Tetratricopeptide repeat domain"/>
    <property type="match status" value="1"/>
</dbReference>
<feature type="transmembrane region" description="Helical" evidence="2">
    <location>
        <begin position="154"/>
        <end position="175"/>
    </location>
</feature>
<comment type="caution">
    <text evidence="3">The sequence shown here is derived from an EMBL/GenBank/DDBJ whole genome shotgun (WGS) entry which is preliminary data.</text>
</comment>
<keyword evidence="2" id="KW-0472">Membrane</keyword>
<dbReference type="PANTHER" id="PTHR46284">
    <property type="entry name" value="PROTEIN KINESIN LIGHT CHAIN-RELATED 3"/>
    <property type="match status" value="1"/>
</dbReference>
<gene>
    <name evidence="3" type="ORF">POM88_009437</name>
</gene>
<organism evidence="3 4">
    <name type="scientific">Heracleum sosnowskyi</name>
    <dbReference type="NCBI Taxonomy" id="360622"/>
    <lineage>
        <taxon>Eukaryota</taxon>
        <taxon>Viridiplantae</taxon>
        <taxon>Streptophyta</taxon>
        <taxon>Embryophyta</taxon>
        <taxon>Tracheophyta</taxon>
        <taxon>Spermatophyta</taxon>
        <taxon>Magnoliopsida</taxon>
        <taxon>eudicotyledons</taxon>
        <taxon>Gunneridae</taxon>
        <taxon>Pentapetalae</taxon>
        <taxon>asterids</taxon>
        <taxon>campanulids</taxon>
        <taxon>Apiales</taxon>
        <taxon>Apiaceae</taxon>
        <taxon>Apioideae</taxon>
        <taxon>apioid superclade</taxon>
        <taxon>Tordylieae</taxon>
        <taxon>Tordyliinae</taxon>
        <taxon>Heracleum</taxon>
    </lineage>
</organism>
<evidence type="ECO:0000313" key="3">
    <source>
        <dbReference type="EMBL" id="KAK1399574.1"/>
    </source>
</evidence>
<evidence type="ECO:0000256" key="2">
    <source>
        <dbReference type="SAM" id="Phobius"/>
    </source>
</evidence>
<proteinExistence type="predicted"/>
<evidence type="ECO:0000256" key="1">
    <source>
        <dbReference type="SAM" id="MobiDB-lite"/>
    </source>
</evidence>
<reference evidence="3" key="2">
    <citation type="submission" date="2023-05" db="EMBL/GenBank/DDBJ databases">
        <authorList>
            <person name="Schelkunov M.I."/>
        </authorList>
    </citation>
    <scope>NUCLEOTIDE SEQUENCE</scope>
    <source>
        <strain evidence="3">Hsosn_3</strain>
        <tissue evidence="3">Leaf</tissue>
    </source>
</reference>
<keyword evidence="2" id="KW-1133">Transmembrane helix</keyword>
<evidence type="ECO:0000313" key="4">
    <source>
        <dbReference type="Proteomes" id="UP001237642"/>
    </source>
</evidence>
<feature type="transmembrane region" description="Helical" evidence="2">
    <location>
        <begin position="130"/>
        <end position="148"/>
    </location>
</feature>
<dbReference type="InterPro" id="IPR011990">
    <property type="entry name" value="TPR-like_helical_dom_sf"/>
</dbReference>
<feature type="region of interest" description="Disordered" evidence="1">
    <location>
        <begin position="197"/>
        <end position="217"/>
    </location>
</feature>
<sequence>MRRDKVRRLSFVDTLCDNTPDSEMPCVQSDDEEDEYHPVLLKAIELNYPQSGKGKYWHLDALHEATNMFEEARIISEAEYGPHHSDTLGVYRNLIGTYDVMGRGDAISPVSSYNGAQFDISILLWKARSAFIGIMAGFTIAIMLIALFGTVLLWMYGSVWTTAFFALCGGMTFVFSHERFDVIPPGGCFDGVSSHSNKNENVSKNENVGGKEGSFDK</sequence>
<dbReference type="AlphaFoldDB" id="A0AAD8N7I2"/>
<name>A0AAD8N7I2_9APIA</name>
<dbReference type="PANTHER" id="PTHR46284:SF1">
    <property type="entry name" value="PROTEIN KINESIN LIGHT CHAIN-RELATED 2"/>
    <property type="match status" value="1"/>
</dbReference>
<dbReference type="Proteomes" id="UP001237642">
    <property type="component" value="Unassembled WGS sequence"/>
</dbReference>
<keyword evidence="2" id="KW-0812">Transmembrane</keyword>